<proteinExistence type="predicted"/>
<evidence type="ECO:0000313" key="1">
    <source>
        <dbReference type="EMBL" id="UYP45483.1"/>
    </source>
</evidence>
<name>A0ABY6HQ68_9ARCH</name>
<dbReference type="EMBL" id="CP104013">
    <property type="protein sequence ID" value="UYP45483.1"/>
    <property type="molecule type" value="Genomic_DNA"/>
</dbReference>
<sequence length="189" mass="22283">MNYPLFINFKKVAFAPQFKVTDANGDMVCYVRQKLFKLKEDIKVYKERERQTLLYSIRADRIIDFSAKYTFYDAHDVPFGAIKRKGMKSLWRANYLIDGENNQELELREESVLIRLLDRYVGWLCGSFLFHPVYIISRADGTPVMRVKKMPALFEGKFKIELLAPMSEIEEMRNLLGSMMMLLLERMRG</sequence>
<dbReference type="Proteomes" id="UP001208689">
    <property type="component" value="Chromosome"/>
</dbReference>
<dbReference type="InterPro" id="IPR007612">
    <property type="entry name" value="LOR"/>
</dbReference>
<dbReference type="SUPFAM" id="SSF54518">
    <property type="entry name" value="Tubby C-terminal domain-like"/>
    <property type="match status" value="1"/>
</dbReference>
<protein>
    <recommendedName>
        <fullName evidence="3">LURP-one-related family protein</fullName>
    </recommendedName>
</protein>
<evidence type="ECO:0008006" key="3">
    <source>
        <dbReference type="Google" id="ProtNLM"/>
    </source>
</evidence>
<dbReference type="InterPro" id="IPR025659">
    <property type="entry name" value="Tubby-like_C"/>
</dbReference>
<keyword evidence="2" id="KW-1185">Reference proteome</keyword>
<dbReference type="Pfam" id="PF04525">
    <property type="entry name" value="LOR"/>
    <property type="match status" value="1"/>
</dbReference>
<accession>A0ABY6HQ68</accession>
<reference evidence="1" key="1">
    <citation type="submission" date="2022-09" db="EMBL/GenBank/DDBJ databases">
        <title>Actin cytoskeleton and complex cell architecture in an #Asgard archaeon.</title>
        <authorList>
            <person name="Ponce Toledo R.I."/>
            <person name="Schleper C."/>
            <person name="Rodrigues Oliveira T."/>
            <person name="Wollweber F."/>
            <person name="Xu J."/>
            <person name="Rittmann S."/>
            <person name="Klingl A."/>
            <person name="Pilhofer M."/>
        </authorList>
    </citation>
    <scope>NUCLEOTIDE SEQUENCE</scope>
    <source>
        <strain evidence="1">B-35</strain>
    </source>
</reference>
<gene>
    <name evidence="1" type="ORF">NEF87_001768</name>
</gene>
<evidence type="ECO:0000313" key="2">
    <source>
        <dbReference type="Proteomes" id="UP001208689"/>
    </source>
</evidence>
<organism evidence="1 2">
    <name type="scientific">Candidatus Lokiarchaeum ossiferum</name>
    <dbReference type="NCBI Taxonomy" id="2951803"/>
    <lineage>
        <taxon>Archaea</taxon>
        <taxon>Promethearchaeati</taxon>
        <taxon>Promethearchaeota</taxon>
        <taxon>Promethearchaeia</taxon>
        <taxon>Promethearchaeales</taxon>
        <taxon>Promethearchaeaceae</taxon>
        <taxon>Candidatus Lokiarchaeum</taxon>
    </lineage>
</organism>